<keyword evidence="2" id="KW-1185">Reference proteome</keyword>
<name>A0A822YRX5_NELNU</name>
<dbReference type="EMBL" id="DUZY01000003">
    <property type="protein sequence ID" value="DAD33795.1"/>
    <property type="molecule type" value="Genomic_DNA"/>
</dbReference>
<dbReference type="AlphaFoldDB" id="A0A822YRX5"/>
<reference evidence="1 2" key="1">
    <citation type="journal article" date="2020" name="Mol. Biol. Evol.">
        <title>Distinct Expression and Methylation Patterns for Genes with Different Fates following a Single Whole-Genome Duplication in Flowering Plants.</title>
        <authorList>
            <person name="Shi T."/>
            <person name="Rahmani R.S."/>
            <person name="Gugger P.F."/>
            <person name="Wang M."/>
            <person name="Li H."/>
            <person name="Zhang Y."/>
            <person name="Li Z."/>
            <person name="Wang Q."/>
            <person name="Van de Peer Y."/>
            <person name="Marchal K."/>
            <person name="Chen J."/>
        </authorList>
    </citation>
    <scope>NUCLEOTIDE SEQUENCE [LARGE SCALE GENOMIC DNA]</scope>
    <source>
        <tissue evidence="1">Leaf</tissue>
    </source>
</reference>
<proteinExistence type="predicted"/>
<sequence>MLYSKRQWMSIGSLSVNISTISGKDEVVNTGQLSVSSS</sequence>
<accession>A0A822YRX5</accession>
<evidence type="ECO:0000313" key="2">
    <source>
        <dbReference type="Proteomes" id="UP000607653"/>
    </source>
</evidence>
<protein>
    <submittedName>
        <fullName evidence="1">Uncharacterized protein</fullName>
    </submittedName>
</protein>
<evidence type="ECO:0000313" key="1">
    <source>
        <dbReference type="EMBL" id="DAD33795.1"/>
    </source>
</evidence>
<gene>
    <name evidence="1" type="ORF">HUJ06_012645</name>
</gene>
<organism evidence="1 2">
    <name type="scientific">Nelumbo nucifera</name>
    <name type="common">Sacred lotus</name>
    <dbReference type="NCBI Taxonomy" id="4432"/>
    <lineage>
        <taxon>Eukaryota</taxon>
        <taxon>Viridiplantae</taxon>
        <taxon>Streptophyta</taxon>
        <taxon>Embryophyta</taxon>
        <taxon>Tracheophyta</taxon>
        <taxon>Spermatophyta</taxon>
        <taxon>Magnoliopsida</taxon>
        <taxon>Proteales</taxon>
        <taxon>Nelumbonaceae</taxon>
        <taxon>Nelumbo</taxon>
    </lineage>
</organism>
<comment type="caution">
    <text evidence="1">The sequence shown here is derived from an EMBL/GenBank/DDBJ whole genome shotgun (WGS) entry which is preliminary data.</text>
</comment>
<dbReference type="Proteomes" id="UP000607653">
    <property type="component" value="Unassembled WGS sequence"/>
</dbReference>